<evidence type="ECO:0000313" key="1">
    <source>
        <dbReference type="EMBL" id="GKJ84624.1"/>
    </source>
</evidence>
<organism evidence="1 2">
    <name type="scientific">Klebsiella variicola</name>
    <dbReference type="NCBI Taxonomy" id="244366"/>
    <lineage>
        <taxon>Bacteria</taxon>
        <taxon>Pseudomonadati</taxon>
        <taxon>Pseudomonadota</taxon>
        <taxon>Gammaproteobacteria</taxon>
        <taxon>Enterobacterales</taxon>
        <taxon>Enterobacteriaceae</taxon>
        <taxon>Klebsiella/Raoultella group</taxon>
        <taxon>Klebsiella</taxon>
        <taxon>Klebsiella pneumoniae complex</taxon>
    </lineage>
</organism>
<dbReference type="Proteomes" id="UP001060507">
    <property type="component" value="Unassembled WGS sequence"/>
</dbReference>
<dbReference type="AlphaFoldDB" id="A0A9P3P2G2"/>
<sequence length="72" mass="7750">MDRLAHCHRPGAIAGGQRLGALRGGIGHHRQRTSFMTGKTGGMNLTDKTTAYQGKTFADHFFLQNGEGTLPP</sequence>
<proteinExistence type="predicted"/>
<evidence type="ECO:0000313" key="2">
    <source>
        <dbReference type="Proteomes" id="UP001060507"/>
    </source>
</evidence>
<reference evidence="1" key="1">
    <citation type="journal article" date="2022" name="J. Appl. Microbiol.">
        <title>PCR-based ORF typing of Klebsiella pneumoniae for rapid identification of global clones and transmission events.</title>
        <authorList>
            <person name="Nonogaki R."/>
            <person name="Iijima A."/>
            <person name="Kawamura K."/>
            <person name="Kayama S."/>
            <person name="Sugai M."/>
            <person name="Yagi T."/>
            <person name="Arakawa Y."/>
            <person name="Doi Y."/>
            <person name="Suzuki M."/>
        </authorList>
    </citation>
    <scope>NUCLEOTIDE SEQUENCE</scope>
    <source>
        <strain evidence="1">NUKP-37</strain>
    </source>
</reference>
<accession>A0A9P3P2G2</accession>
<comment type="caution">
    <text evidence="1">The sequence shown here is derived from an EMBL/GenBank/DDBJ whole genome shotgun (WGS) entry which is preliminary data.</text>
</comment>
<protein>
    <submittedName>
        <fullName evidence="1">Uncharacterized protein</fullName>
    </submittedName>
</protein>
<dbReference type="EMBL" id="BQTA01000001">
    <property type="protein sequence ID" value="GKJ84624.1"/>
    <property type="molecule type" value="Genomic_DNA"/>
</dbReference>
<name>A0A9P3P2G2_KLEVA</name>
<gene>
    <name evidence="1" type="ORF">NUKP37_00250</name>
</gene>